<dbReference type="Pfam" id="PF12241">
    <property type="entry name" value="Enoyl_reductase"/>
    <property type="match status" value="1"/>
</dbReference>
<organism evidence="15 16">
    <name type="scientific">Kroppenstedtia pulmonis</name>
    <dbReference type="NCBI Taxonomy" id="1380685"/>
    <lineage>
        <taxon>Bacteria</taxon>
        <taxon>Bacillati</taxon>
        <taxon>Bacillota</taxon>
        <taxon>Bacilli</taxon>
        <taxon>Bacillales</taxon>
        <taxon>Thermoactinomycetaceae</taxon>
        <taxon>Kroppenstedtia</taxon>
    </lineage>
</organism>
<feature type="domain" description="Trans-2-enoyl-CoA reductase catalytic" evidence="13">
    <location>
        <begin position="81"/>
        <end position="312"/>
    </location>
</feature>
<dbReference type="Proteomes" id="UP000503088">
    <property type="component" value="Chromosome"/>
</dbReference>
<evidence type="ECO:0000313" key="15">
    <source>
        <dbReference type="EMBL" id="QKG83050.1"/>
    </source>
</evidence>
<dbReference type="RefSeq" id="WP_173219036.1">
    <property type="nucleotide sequence ID" value="NZ_CP048104.1"/>
</dbReference>
<dbReference type="InterPro" id="IPR050048">
    <property type="entry name" value="FabV-like_NADH_b"/>
</dbReference>
<dbReference type="GO" id="GO:0004318">
    <property type="term" value="F:enoyl-[acyl-carrier-protein] reductase (NADH) activity"/>
    <property type="evidence" value="ECO:0007669"/>
    <property type="project" value="UniProtKB-EC"/>
</dbReference>
<keyword evidence="7 11" id="KW-0275">Fatty acid biosynthesis</keyword>
<evidence type="ECO:0000256" key="2">
    <source>
        <dbReference type="ARBA" id="ARBA00022516"/>
    </source>
</evidence>
<accession>A0A7D4BHN8</accession>
<evidence type="ECO:0000256" key="6">
    <source>
        <dbReference type="ARBA" id="ARBA00023098"/>
    </source>
</evidence>
<feature type="active site" description="Proton donor" evidence="11">
    <location>
        <position position="234"/>
    </location>
</feature>
<keyword evidence="4 11" id="KW-0560">Oxidoreductase</keyword>
<feature type="binding site" evidence="11">
    <location>
        <begin position="47"/>
        <end position="52"/>
    </location>
    <ligand>
        <name>NAD(+)</name>
        <dbReference type="ChEBI" id="CHEBI:57540"/>
    </ligand>
</feature>
<dbReference type="PANTHER" id="PTHR37480:SF1">
    <property type="entry name" value="ENOYL-[ACYL-CARRIER-PROTEIN] REDUCTASE [NADH]"/>
    <property type="match status" value="1"/>
</dbReference>
<dbReference type="Pfam" id="PF07055">
    <property type="entry name" value="Eno-Rase_FAD_bd"/>
    <property type="match status" value="1"/>
</dbReference>
<keyword evidence="5 11" id="KW-0520">NAD</keyword>
<dbReference type="UniPathway" id="UPA00094"/>
<dbReference type="GO" id="GO:0051287">
    <property type="term" value="F:NAD binding"/>
    <property type="evidence" value="ECO:0007669"/>
    <property type="project" value="UniProtKB-UniRule"/>
</dbReference>
<dbReference type="GO" id="GO:0050343">
    <property type="term" value="F:trans-2-enoyl-CoA reductase (NADH) activity"/>
    <property type="evidence" value="ECO:0007669"/>
    <property type="project" value="UniProtKB-UniRule"/>
</dbReference>
<feature type="binding site" evidence="11">
    <location>
        <begin position="73"/>
        <end position="74"/>
    </location>
    <ligand>
        <name>NAD(+)</name>
        <dbReference type="ChEBI" id="CHEBI:57540"/>
    </ligand>
</feature>
<dbReference type="NCBIfam" id="NF010177">
    <property type="entry name" value="PRK13656.1"/>
    <property type="match status" value="1"/>
</dbReference>
<dbReference type="FunFam" id="3.40.50.720:FF:000221">
    <property type="entry name" value="Enoyl-[acyl-carrier-protein] reductase [NADH]"/>
    <property type="match status" value="1"/>
</dbReference>
<keyword evidence="16" id="KW-1185">Reference proteome</keyword>
<evidence type="ECO:0000256" key="1">
    <source>
        <dbReference type="ARBA" id="ARBA00011245"/>
    </source>
</evidence>
<dbReference type="NCBIfam" id="NF043048">
    <property type="entry name" value="EnoyACPredFabV"/>
    <property type="match status" value="1"/>
</dbReference>
<comment type="pathway">
    <text evidence="11">Lipid metabolism; fatty acid biosynthesis.</text>
</comment>
<evidence type="ECO:0000259" key="13">
    <source>
        <dbReference type="Pfam" id="PF12241"/>
    </source>
</evidence>
<evidence type="ECO:0000259" key="14">
    <source>
        <dbReference type="Pfam" id="PF12242"/>
    </source>
</evidence>
<dbReference type="GO" id="GO:0006633">
    <property type="term" value="P:fatty acid biosynthetic process"/>
    <property type="evidence" value="ECO:0007669"/>
    <property type="project" value="UniProtKB-UniRule"/>
</dbReference>
<dbReference type="EMBL" id="CP048104">
    <property type="protein sequence ID" value="QKG83050.1"/>
    <property type="molecule type" value="Genomic_DNA"/>
</dbReference>
<evidence type="ECO:0000256" key="5">
    <source>
        <dbReference type="ARBA" id="ARBA00023027"/>
    </source>
</evidence>
<dbReference type="AlphaFoldDB" id="A0A7D4BHN8"/>
<feature type="binding site" evidence="11">
    <location>
        <position position="243"/>
    </location>
    <ligand>
        <name>NAD(+)</name>
        <dbReference type="ChEBI" id="CHEBI:57540"/>
    </ligand>
</feature>
<feature type="binding site" evidence="11">
    <location>
        <position position="224"/>
    </location>
    <ligand>
        <name>substrate</name>
    </ligand>
</feature>
<comment type="catalytic activity">
    <reaction evidence="9">
        <text>a 2,3-saturated acyl-[ACP] + NAD(+) = a (2E)-enoyl-[ACP] + NADH + H(+)</text>
        <dbReference type="Rhea" id="RHEA:10240"/>
        <dbReference type="Rhea" id="RHEA-COMP:9925"/>
        <dbReference type="Rhea" id="RHEA-COMP:9926"/>
        <dbReference type="ChEBI" id="CHEBI:15378"/>
        <dbReference type="ChEBI" id="CHEBI:57540"/>
        <dbReference type="ChEBI" id="CHEBI:57945"/>
        <dbReference type="ChEBI" id="CHEBI:78784"/>
        <dbReference type="ChEBI" id="CHEBI:78785"/>
        <dbReference type="EC" id="1.3.1.9"/>
    </reaction>
</comment>
<evidence type="ECO:0000256" key="7">
    <source>
        <dbReference type="ARBA" id="ARBA00023160"/>
    </source>
</evidence>
<dbReference type="InterPro" id="IPR010758">
    <property type="entry name" value="Trans-2-enoyl-CoA_reductase"/>
</dbReference>
<dbReference type="PANTHER" id="PTHR37480">
    <property type="entry name" value="ENOYL-[ACYL-CARRIER-PROTEIN] REDUCTASE [NADH]"/>
    <property type="match status" value="1"/>
</dbReference>
<feature type="binding site" evidence="11">
    <location>
        <begin position="272"/>
        <end position="274"/>
    </location>
    <ligand>
        <name>NAD(+)</name>
        <dbReference type="ChEBI" id="CHEBI:57540"/>
    </ligand>
</feature>
<evidence type="ECO:0000313" key="16">
    <source>
        <dbReference type="Proteomes" id="UP000503088"/>
    </source>
</evidence>
<feature type="binding site" evidence="11">
    <location>
        <begin position="110"/>
        <end position="111"/>
    </location>
    <ligand>
        <name>NAD(+)</name>
        <dbReference type="ChEBI" id="CHEBI:57540"/>
    </ligand>
</feature>
<feature type="binding site" evidence="11">
    <location>
        <begin position="138"/>
        <end position="139"/>
    </location>
    <ligand>
        <name>NAD(+)</name>
        <dbReference type="ChEBI" id="CHEBI:57540"/>
    </ligand>
</feature>
<dbReference type="EC" id="1.3.1.44" evidence="11"/>
<dbReference type="HAMAP" id="MF_01838">
    <property type="entry name" value="FabV_reductase"/>
    <property type="match status" value="1"/>
</dbReference>
<feature type="domain" description="Enoyl reductase FAD binding" evidence="12">
    <location>
        <begin position="321"/>
        <end position="384"/>
    </location>
</feature>
<dbReference type="InterPro" id="IPR024910">
    <property type="entry name" value="Enoyl-CoA_Rdtase_cat_dom"/>
</dbReference>
<dbReference type="Gene3D" id="3.40.50.720">
    <property type="entry name" value="NAD(P)-binding Rossmann-like Domain"/>
    <property type="match status" value="1"/>
</dbReference>
<comment type="function">
    <text evidence="11">Involved in the fatty acid synthesis (FAS II). Catalyzes the reduction of a carbon-carbon double bond in an enoyl moiety that is covalently linked to a coenzyme A (CoA).</text>
</comment>
<reference evidence="15 16" key="1">
    <citation type="submission" date="2020-01" db="EMBL/GenBank/DDBJ databases">
        <authorList>
            <person name="Gulvik C.A."/>
            <person name="Batra D.G."/>
        </authorList>
    </citation>
    <scope>NUCLEOTIDE SEQUENCE [LARGE SCALE GENOMIC DNA]</scope>
    <source>
        <strain evidence="15 16">W9323</strain>
    </source>
</reference>
<gene>
    <name evidence="11" type="primary">fabV</name>
    <name evidence="15" type="ORF">GXN76_00270</name>
</gene>
<evidence type="ECO:0000256" key="10">
    <source>
        <dbReference type="ARBA" id="ARBA00060887"/>
    </source>
</evidence>
<feature type="domain" description="Trans-2-enoyl-CoA reductase-like NAD(P)H binding" evidence="14">
    <location>
        <begin position="2"/>
        <end position="78"/>
    </location>
</feature>
<dbReference type="InterPro" id="IPR024906">
    <property type="entry name" value="Eno_Rdtase_FAD-bd_dom"/>
</dbReference>
<comment type="similarity">
    <text evidence="10 11">Belongs to the TER reductase family.</text>
</comment>
<comment type="subunit">
    <text evidence="1 11">Monomer.</text>
</comment>
<name>A0A7D4BHN8_9BACL</name>
<evidence type="ECO:0000256" key="3">
    <source>
        <dbReference type="ARBA" id="ARBA00022832"/>
    </source>
</evidence>
<dbReference type="KEGG" id="kpul:GXN76_00270"/>
<feature type="site" description="Plays an important role in discriminating NADH against NADPH" evidence="11">
    <location>
        <position position="74"/>
    </location>
</feature>
<evidence type="ECO:0000259" key="12">
    <source>
        <dbReference type="Pfam" id="PF07055"/>
    </source>
</evidence>
<evidence type="ECO:0000256" key="8">
    <source>
        <dbReference type="ARBA" id="ARBA00048302"/>
    </source>
</evidence>
<keyword evidence="3 11" id="KW-0276">Fatty acid metabolism</keyword>
<protein>
    <recommendedName>
        <fullName evidence="11">Trans-2-enoyl-CoA reductase [NADH]</fullName>
        <shortName evidence="11">TER</shortName>
        <ecNumber evidence="11">1.3.1.44</ecNumber>
    </recommendedName>
</protein>
<sequence length="397" mass="44029">MIIKPKFRGFICTTAHPEGCAAHVQEQIRYVKDQEEIKGPKKVLVIGASTGYGLASRVVSAFGAGADTIGIFFEKSASKNRTATAGWYNTAAFEEAAAEAGLYAKSLNGDAFSDELKQQTIDLIRQDWGKVDLVIYSLASPKRIHPVTGEKLSSVIKPIGQAYTNKTVDFHTGDVSQISLEPADEEEIRQTVEVMGGDDWQRWIDALEEADVLAEGATTIAYSYIGPDLTRPIYREGTIGKAKDHLETTAQNLDARLKERGGRALISVNKALVTQSSSAIPVVPLYMSLLFKVMKEKGSHEGCIEQIQRLLAGLYNGELQIDEKGRVRIDDQEMVPEVQEAVTRLWEEVNSENIHSLSDLKSYRTDFFRLFGFEFPEVDYEKSVNPDVEIRSLKTEG</sequence>
<keyword evidence="2 11" id="KW-0444">Lipid biosynthesis</keyword>
<evidence type="ECO:0000256" key="9">
    <source>
        <dbReference type="ARBA" id="ARBA00048572"/>
    </source>
</evidence>
<comment type="catalytic activity">
    <reaction evidence="8 11">
        <text>a 2,3-saturated acyl-CoA + NAD(+) = a (2E)-enoyl-CoA + NADH + H(+)</text>
        <dbReference type="Rhea" id="RHEA:18177"/>
        <dbReference type="ChEBI" id="CHEBI:15378"/>
        <dbReference type="ChEBI" id="CHEBI:57540"/>
        <dbReference type="ChEBI" id="CHEBI:57945"/>
        <dbReference type="ChEBI" id="CHEBI:58856"/>
        <dbReference type="ChEBI" id="CHEBI:65111"/>
        <dbReference type="EC" id="1.3.1.44"/>
    </reaction>
</comment>
<evidence type="ECO:0000256" key="4">
    <source>
        <dbReference type="ARBA" id="ARBA00023002"/>
    </source>
</evidence>
<keyword evidence="6 11" id="KW-0443">Lipid metabolism</keyword>
<dbReference type="Pfam" id="PF12242">
    <property type="entry name" value="Eno-Rase_NADH_b"/>
    <property type="match status" value="1"/>
</dbReference>
<proteinExistence type="inferred from homology"/>
<evidence type="ECO:0000256" key="11">
    <source>
        <dbReference type="HAMAP-Rule" id="MF_01838"/>
    </source>
</evidence>